<evidence type="ECO:0000259" key="7">
    <source>
        <dbReference type="Pfam" id="PF20684"/>
    </source>
</evidence>
<evidence type="ECO:0000256" key="2">
    <source>
        <dbReference type="ARBA" id="ARBA00022692"/>
    </source>
</evidence>
<dbReference type="EMBL" id="CAWUHB010000040">
    <property type="protein sequence ID" value="CAK7227664.1"/>
    <property type="molecule type" value="Genomic_DNA"/>
</dbReference>
<gene>
    <name evidence="8" type="ORF">SCUCBS95973_006620</name>
</gene>
<evidence type="ECO:0000256" key="1">
    <source>
        <dbReference type="ARBA" id="ARBA00004141"/>
    </source>
</evidence>
<feature type="transmembrane region" description="Helical" evidence="6">
    <location>
        <begin position="123"/>
        <end position="144"/>
    </location>
</feature>
<comment type="caution">
    <text evidence="8">The sequence shown here is derived from an EMBL/GenBank/DDBJ whole genome shotgun (WGS) entry which is preliminary data.</text>
</comment>
<feature type="transmembrane region" description="Helical" evidence="6">
    <location>
        <begin position="6"/>
        <end position="22"/>
    </location>
</feature>
<comment type="subcellular location">
    <subcellularLocation>
        <location evidence="1">Membrane</location>
        <topology evidence="1">Multi-pass membrane protein</topology>
    </subcellularLocation>
</comment>
<feature type="domain" description="Rhodopsin" evidence="7">
    <location>
        <begin position="16"/>
        <end position="295"/>
    </location>
</feature>
<feature type="transmembrane region" description="Helical" evidence="6">
    <location>
        <begin position="273"/>
        <end position="295"/>
    </location>
</feature>
<dbReference type="Pfam" id="PF20684">
    <property type="entry name" value="Fung_rhodopsin"/>
    <property type="match status" value="1"/>
</dbReference>
<evidence type="ECO:0000256" key="5">
    <source>
        <dbReference type="ARBA" id="ARBA00038359"/>
    </source>
</evidence>
<feature type="transmembrane region" description="Helical" evidence="6">
    <location>
        <begin position="226"/>
        <end position="253"/>
    </location>
</feature>
<comment type="similarity">
    <text evidence="5">Belongs to the SAT4 family.</text>
</comment>
<feature type="transmembrane region" description="Helical" evidence="6">
    <location>
        <begin position="81"/>
        <end position="102"/>
    </location>
</feature>
<evidence type="ECO:0000313" key="9">
    <source>
        <dbReference type="Proteomes" id="UP001642405"/>
    </source>
</evidence>
<organism evidence="8 9">
    <name type="scientific">Sporothrix curviconia</name>
    <dbReference type="NCBI Taxonomy" id="1260050"/>
    <lineage>
        <taxon>Eukaryota</taxon>
        <taxon>Fungi</taxon>
        <taxon>Dikarya</taxon>
        <taxon>Ascomycota</taxon>
        <taxon>Pezizomycotina</taxon>
        <taxon>Sordariomycetes</taxon>
        <taxon>Sordariomycetidae</taxon>
        <taxon>Ophiostomatales</taxon>
        <taxon>Ophiostomataceae</taxon>
        <taxon>Sporothrix</taxon>
    </lineage>
</organism>
<dbReference type="PANTHER" id="PTHR33048">
    <property type="entry name" value="PTH11-LIKE INTEGRAL MEMBRANE PROTEIN (AFU_ORTHOLOGUE AFUA_5G11245)"/>
    <property type="match status" value="1"/>
</dbReference>
<evidence type="ECO:0000256" key="4">
    <source>
        <dbReference type="ARBA" id="ARBA00023136"/>
    </source>
</evidence>
<dbReference type="Proteomes" id="UP001642405">
    <property type="component" value="Unassembled WGS sequence"/>
</dbReference>
<dbReference type="InterPro" id="IPR049326">
    <property type="entry name" value="Rhodopsin_dom_fungi"/>
</dbReference>
<keyword evidence="4 6" id="KW-0472">Membrane</keyword>
<sequence length="309" mass="34174">MALFAIQVPAVICLALRLFGRLTQAARLAIDDYLVILLTPVFVVFLVVGQYAAAIGFGVDIWTLSPDKIVRSMKAFYIDELLYLAILALVKLSVLFLYLRVFAPQAPPATRAARRYRKHYRGFRVAVWVITAFVALPSLVFLLLDAFQCRPVDTIWAQRTSTTAPPPPGTSPSFSCLNVRALAYVASSFGLAQDAAILVLPWPMLLHLRQSFVPSPASPTPTTKGATAAMVTAMAMFSLGVFVLATSCIRLHFLVHFNEASVNLTWENTDSLIWSGLEVSVSVIVMSLPTVRMLGQRAWRSWRAKRNAW</sequence>
<keyword evidence="9" id="KW-1185">Reference proteome</keyword>
<keyword evidence="2 6" id="KW-0812">Transmembrane</keyword>
<evidence type="ECO:0000313" key="8">
    <source>
        <dbReference type="EMBL" id="CAK7227664.1"/>
    </source>
</evidence>
<name>A0ABP0C6M3_9PEZI</name>
<dbReference type="InterPro" id="IPR052337">
    <property type="entry name" value="SAT4-like"/>
</dbReference>
<proteinExistence type="inferred from homology"/>
<reference evidence="8 9" key="1">
    <citation type="submission" date="2024-01" db="EMBL/GenBank/DDBJ databases">
        <authorList>
            <person name="Allen C."/>
            <person name="Tagirdzhanova G."/>
        </authorList>
    </citation>
    <scope>NUCLEOTIDE SEQUENCE [LARGE SCALE GENOMIC DNA]</scope>
</reference>
<evidence type="ECO:0000256" key="3">
    <source>
        <dbReference type="ARBA" id="ARBA00022989"/>
    </source>
</evidence>
<dbReference type="PANTHER" id="PTHR33048:SF47">
    <property type="entry name" value="INTEGRAL MEMBRANE PROTEIN-RELATED"/>
    <property type="match status" value="1"/>
</dbReference>
<feature type="transmembrane region" description="Helical" evidence="6">
    <location>
        <begin position="181"/>
        <end position="205"/>
    </location>
</feature>
<keyword evidence="3 6" id="KW-1133">Transmembrane helix</keyword>
<protein>
    <recommendedName>
        <fullName evidence="7">Rhodopsin domain-containing protein</fullName>
    </recommendedName>
</protein>
<accession>A0ABP0C6M3</accession>
<evidence type="ECO:0000256" key="6">
    <source>
        <dbReference type="SAM" id="Phobius"/>
    </source>
</evidence>
<feature type="transmembrane region" description="Helical" evidence="6">
    <location>
        <begin position="34"/>
        <end position="61"/>
    </location>
</feature>